<evidence type="ECO:0000313" key="3">
    <source>
        <dbReference type="EMBL" id="PWK86568.1"/>
    </source>
</evidence>
<sequence>MSGEQGRVRRAVRAFVTDDNLDLYLLVVAGFVFTVLGITGLVGLEKLASAVLALLAILAISQIKSRKLTQQITRTRTGAVALRAEFPADLIDRRARASDILLVGLTMTRTVQGMRTDLPAILKTGGRVRVLVLDPGDESLMVVADRHRPHSQGVEHLRTRIRATLDDLTALRGRHGGRLEIRVLSSIPSAGFNCLDAHRSNGVVCVQHYEFHPEGEAAPIMVFSKNDAPWYQRFGDEAERLWESGADWPSSAVAERSSVSPSNG</sequence>
<organism evidence="3 4">
    <name type="scientific">Lentzea atacamensis</name>
    <dbReference type="NCBI Taxonomy" id="531938"/>
    <lineage>
        <taxon>Bacteria</taxon>
        <taxon>Bacillati</taxon>
        <taxon>Actinomycetota</taxon>
        <taxon>Actinomycetes</taxon>
        <taxon>Pseudonocardiales</taxon>
        <taxon>Pseudonocardiaceae</taxon>
        <taxon>Lentzea</taxon>
    </lineage>
</organism>
<feature type="transmembrane region" description="Helical" evidence="1">
    <location>
        <begin position="21"/>
        <end position="41"/>
    </location>
</feature>
<dbReference type="Proteomes" id="UP000246005">
    <property type="component" value="Unassembled WGS sequence"/>
</dbReference>
<dbReference type="Pfam" id="PF19319">
    <property type="entry name" value="DUF5919"/>
    <property type="match status" value="1"/>
</dbReference>
<name>A0A316I0G7_9PSEU</name>
<feature type="domain" description="DUF5919" evidence="2">
    <location>
        <begin position="116"/>
        <end position="227"/>
    </location>
</feature>
<comment type="caution">
    <text evidence="3">The sequence shown here is derived from an EMBL/GenBank/DDBJ whole genome shotgun (WGS) entry which is preliminary data.</text>
</comment>
<gene>
    <name evidence="3" type="ORF">C8D88_105617</name>
</gene>
<dbReference type="EMBL" id="QGHB01000005">
    <property type="protein sequence ID" value="PWK86568.1"/>
    <property type="molecule type" value="Genomic_DNA"/>
</dbReference>
<evidence type="ECO:0000259" key="2">
    <source>
        <dbReference type="Pfam" id="PF19319"/>
    </source>
</evidence>
<evidence type="ECO:0000256" key="1">
    <source>
        <dbReference type="SAM" id="Phobius"/>
    </source>
</evidence>
<keyword evidence="1" id="KW-1133">Transmembrane helix</keyword>
<proteinExistence type="predicted"/>
<evidence type="ECO:0000313" key="4">
    <source>
        <dbReference type="Proteomes" id="UP000246005"/>
    </source>
</evidence>
<keyword evidence="1" id="KW-0472">Membrane</keyword>
<dbReference type="AlphaFoldDB" id="A0A316I0G7"/>
<reference evidence="3 4" key="1">
    <citation type="submission" date="2018-05" db="EMBL/GenBank/DDBJ databases">
        <title>Genomic Encyclopedia of Type Strains, Phase IV (KMG-IV): sequencing the most valuable type-strain genomes for metagenomic binning, comparative biology and taxonomic classification.</title>
        <authorList>
            <person name="Goeker M."/>
        </authorList>
    </citation>
    <scope>NUCLEOTIDE SEQUENCE [LARGE SCALE GENOMIC DNA]</scope>
    <source>
        <strain evidence="3 4">DSM 45480</strain>
    </source>
</reference>
<protein>
    <recommendedName>
        <fullName evidence="2">DUF5919 domain-containing protein</fullName>
    </recommendedName>
</protein>
<keyword evidence="1" id="KW-0812">Transmembrane</keyword>
<accession>A0A316I0G7</accession>
<dbReference type="InterPro" id="IPR045697">
    <property type="entry name" value="DUF5919"/>
</dbReference>